<dbReference type="Proteomes" id="UP001326715">
    <property type="component" value="Chromosome"/>
</dbReference>
<dbReference type="AlphaFoldDB" id="A0A1K1T014"/>
<dbReference type="STRING" id="1004.SAMN05661012_06503"/>
<evidence type="ECO:0000313" key="2">
    <source>
        <dbReference type="EMBL" id="WQG89001.1"/>
    </source>
</evidence>
<reference evidence="2 4" key="2">
    <citation type="submission" date="2023-11" db="EMBL/GenBank/DDBJ databases">
        <title>MicrobeMod: A computational toolkit for identifying prokaryotic methylation and restriction-modification with nanopore sequencing.</title>
        <authorList>
            <person name="Crits-Christoph A."/>
            <person name="Kang S.C."/>
            <person name="Lee H."/>
            <person name="Ostrov N."/>
        </authorList>
    </citation>
    <scope>NUCLEOTIDE SEQUENCE [LARGE SCALE GENOMIC DNA]</scope>
    <source>
        <strain evidence="2 4">ATCC 23090</strain>
    </source>
</reference>
<dbReference type="OrthoDB" id="660922at2"/>
<evidence type="ECO:0000313" key="1">
    <source>
        <dbReference type="EMBL" id="SFW89836.1"/>
    </source>
</evidence>
<dbReference type="EMBL" id="CP140154">
    <property type="protein sequence ID" value="WQG89001.1"/>
    <property type="molecule type" value="Genomic_DNA"/>
</dbReference>
<organism evidence="1 3">
    <name type="scientific">Chitinophaga sancti</name>
    <dbReference type="NCBI Taxonomy" id="1004"/>
    <lineage>
        <taxon>Bacteria</taxon>
        <taxon>Pseudomonadati</taxon>
        <taxon>Bacteroidota</taxon>
        <taxon>Chitinophagia</taxon>
        <taxon>Chitinophagales</taxon>
        <taxon>Chitinophagaceae</taxon>
        <taxon>Chitinophaga</taxon>
    </lineage>
</organism>
<proteinExistence type="predicted"/>
<sequence length="150" mass="17668">MERLLIEGFWMHFEQENPELFNDLQTDYPALLVIQQQIEGVMQTIEIMQRAGILDPVVLAQNLSVLIEELSPARFMLVKQIFQSICGDELPAFMETGLLNSVILHIVIACKPVFRYYRYEKVDFKDKNLRYAIGLMVKFFLDDFDRFLQR</sequence>
<name>A0A1K1T014_9BACT</name>
<accession>A0A1K1T014</accession>
<dbReference type="RefSeq" id="WP_072366414.1">
    <property type="nucleotide sequence ID" value="NZ_CP139972.1"/>
</dbReference>
<dbReference type="Proteomes" id="UP000183788">
    <property type="component" value="Unassembled WGS sequence"/>
</dbReference>
<protein>
    <submittedName>
        <fullName evidence="1">Uncharacterized protein</fullName>
    </submittedName>
</protein>
<keyword evidence="4" id="KW-1185">Reference proteome</keyword>
<evidence type="ECO:0000313" key="3">
    <source>
        <dbReference type="Proteomes" id="UP000183788"/>
    </source>
</evidence>
<gene>
    <name evidence="1" type="ORF">SAMN05661012_06503</name>
    <name evidence="2" type="ORF">SR876_29150</name>
</gene>
<reference evidence="1 3" key="1">
    <citation type="submission" date="2016-11" db="EMBL/GenBank/DDBJ databases">
        <authorList>
            <person name="Jaros S."/>
            <person name="Januszkiewicz K."/>
            <person name="Wedrychowicz H."/>
        </authorList>
    </citation>
    <scope>NUCLEOTIDE SEQUENCE [LARGE SCALE GENOMIC DNA]</scope>
    <source>
        <strain evidence="1 3">DSM 784</strain>
    </source>
</reference>
<dbReference type="EMBL" id="FPIZ01000043">
    <property type="protein sequence ID" value="SFW89836.1"/>
    <property type="molecule type" value="Genomic_DNA"/>
</dbReference>
<evidence type="ECO:0000313" key="4">
    <source>
        <dbReference type="Proteomes" id="UP001326715"/>
    </source>
</evidence>